<dbReference type="HOGENOM" id="CLU_080177_0_0_6"/>
<dbReference type="KEGG" id="tig:THII_2886"/>
<protein>
    <recommendedName>
        <fullName evidence="4">Cytochrome C</fullName>
    </recommendedName>
</protein>
<proteinExistence type="predicted"/>
<feature type="transmembrane region" description="Helical" evidence="1">
    <location>
        <begin position="99"/>
        <end position="117"/>
    </location>
</feature>
<gene>
    <name evidence="2" type="ORF">THII_2886</name>
</gene>
<accession>A0A090AG65</accession>
<evidence type="ECO:0000313" key="2">
    <source>
        <dbReference type="EMBL" id="BAP57183.1"/>
    </source>
</evidence>
<evidence type="ECO:0000313" key="3">
    <source>
        <dbReference type="Proteomes" id="UP000031623"/>
    </source>
</evidence>
<keyword evidence="1" id="KW-0472">Membrane</keyword>
<evidence type="ECO:0008006" key="4">
    <source>
        <dbReference type="Google" id="ProtNLM"/>
    </source>
</evidence>
<feature type="transmembrane region" description="Helical" evidence="1">
    <location>
        <begin position="124"/>
        <end position="143"/>
    </location>
</feature>
<keyword evidence="1" id="KW-0812">Transmembrane</keyword>
<reference evidence="2" key="1">
    <citation type="journal article" date="2014" name="ISME J.">
        <title>Ecophysiology of Thioploca ingrica as revealed by the complete genome sequence supplemented with proteomic evidence.</title>
        <authorList>
            <person name="Kojima H."/>
            <person name="Ogura Y."/>
            <person name="Yamamoto N."/>
            <person name="Togashi T."/>
            <person name="Mori H."/>
            <person name="Watanabe T."/>
            <person name="Nemoto F."/>
            <person name="Kurokawa K."/>
            <person name="Hayashi T."/>
            <person name="Fukui M."/>
        </authorList>
    </citation>
    <scope>NUCLEOTIDE SEQUENCE [LARGE SCALE GENOMIC DNA]</scope>
</reference>
<evidence type="ECO:0000256" key="1">
    <source>
        <dbReference type="SAM" id="Phobius"/>
    </source>
</evidence>
<dbReference type="Proteomes" id="UP000031623">
    <property type="component" value="Chromosome"/>
</dbReference>
<organism evidence="2 3">
    <name type="scientific">Thioploca ingrica</name>
    <dbReference type="NCBI Taxonomy" id="40754"/>
    <lineage>
        <taxon>Bacteria</taxon>
        <taxon>Pseudomonadati</taxon>
        <taxon>Pseudomonadota</taxon>
        <taxon>Gammaproteobacteria</taxon>
        <taxon>Thiotrichales</taxon>
        <taxon>Thiotrichaceae</taxon>
        <taxon>Thioploca</taxon>
    </lineage>
</organism>
<sequence length="324" mass="37100">MRKAILFRLLIIIAISLIVISYFSPIWWVSLKAPNYPPEAFPDGVRIHFHVNGVFNGCQVYNPPEMLEEEPLDCVHEMDTINHYIGMYPIASGGPIERALSNFLFAFLIVLLTAFMVSKPSWQATWLGIGFSVIVIWMTITLFTPGGVTWMSKGYQQILQSNLELEREEFQKLNGLEAMLASYRNSSGQYFREPIEIEKRVNILATATYVIIGILITSMLLFIIGVLWKNNWFYWLLIIIPILLPVFFVLEYAGWLWWFGHHLNEMGAFTIKPFMPTVFGDGKVAQFSTYSYPHYGFGLMVLSSVMLIFAALLRRQQGLENKGG</sequence>
<name>A0A090AG65_9GAMM</name>
<dbReference type="STRING" id="40754.THII_2886"/>
<keyword evidence="3" id="KW-1185">Reference proteome</keyword>
<keyword evidence="1" id="KW-1133">Transmembrane helix</keyword>
<feature type="transmembrane region" description="Helical" evidence="1">
    <location>
        <begin position="203"/>
        <end position="227"/>
    </location>
</feature>
<dbReference type="AlphaFoldDB" id="A0A090AG65"/>
<feature type="transmembrane region" description="Helical" evidence="1">
    <location>
        <begin position="234"/>
        <end position="258"/>
    </location>
</feature>
<dbReference type="OrthoDB" id="9809859at2"/>
<dbReference type="EMBL" id="AP014633">
    <property type="protein sequence ID" value="BAP57183.1"/>
    <property type="molecule type" value="Genomic_DNA"/>
</dbReference>
<feature type="transmembrane region" description="Helical" evidence="1">
    <location>
        <begin position="7"/>
        <end position="28"/>
    </location>
</feature>
<feature type="transmembrane region" description="Helical" evidence="1">
    <location>
        <begin position="295"/>
        <end position="313"/>
    </location>
</feature>